<proteinExistence type="predicted"/>
<evidence type="ECO:0000313" key="6">
    <source>
        <dbReference type="Proteomes" id="UP000004095"/>
    </source>
</evidence>
<dbReference type="Pfam" id="PF13424">
    <property type="entry name" value="TPR_12"/>
    <property type="match status" value="4"/>
</dbReference>
<reference evidence="5 6" key="1">
    <citation type="submission" date="2007-01" db="EMBL/GenBank/DDBJ databases">
        <authorList>
            <person name="Haygood M."/>
            <person name="Podell S."/>
            <person name="Anderson C."/>
            <person name="Hopkinson B."/>
            <person name="Roe K."/>
            <person name="Barbeau K."/>
            <person name="Gaasterland T."/>
            <person name="Ferriera S."/>
            <person name="Johnson J."/>
            <person name="Kravitz S."/>
            <person name="Beeson K."/>
            <person name="Sutton G."/>
            <person name="Rogers Y.-H."/>
            <person name="Friedman R."/>
            <person name="Frazier M."/>
            <person name="Venter J.C."/>
        </authorList>
    </citation>
    <scope>NUCLEOTIDE SEQUENCE [LARGE SCALE GENOMIC DNA]</scope>
    <source>
        <strain evidence="5 6">ATCC 23134</strain>
    </source>
</reference>
<dbReference type="RefSeq" id="WP_002696972.1">
    <property type="nucleotide sequence ID" value="NZ_AAWS01000013.1"/>
</dbReference>
<dbReference type="eggNOG" id="COG0457">
    <property type="taxonomic scope" value="Bacteria"/>
</dbReference>
<keyword evidence="2 3" id="KW-0802">TPR repeat</keyword>
<accession>A1ZKP7</accession>
<evidence type="ECO:0000256" key="1">
    <source>
        <dbReference type="ARBA" id="ARBA00022737"/>
    </source>
</evidence>
<dbReference type="eggNOG" id="COG4995">
    <property type="taxonomic scope" value="Bacteria"/>
</dbReference>
<gene>
    <name evidence="5" type="ORF">M23134_00016</name>
</gene>
<dbReference type="OrthoDB" id="9771112at2"/>
<feature type="repeat" description="TPR" evidence="3">
    <location>
        <begin position="370"/>
        <end position="403"/>
    </location>
</feature>
<feature type="domain" description="CHAT" evidence="4">
    <location>
        <begin position="679"/>
        <end position="980"/>
    </location>
</feature>
<dbReference type="Gene3D" id="1.25.40.10">
    <property type="entry name" value="Tetratricopeptide repeat domain"/>
    <property type="match status" value="2"/>
</dbReference>
<evidence type="ECO:0000256" key="2">
    <source>
        <dbReference type="ARBA" id="ARBA00022803"/>
    </source>
</evidence>
<dbReference type="EMBL" id="AAWS01000013">
    <property type="protein sequence ID" value="EAY28863.1"/>
    <property type="molecule type" value="Genomic_DNA"/>
</dbReference>
<keyword evidence="1" id="KW-0677">Repeat</keyword>
<dbReference type="PANTHER" id="PTHR45641:SF19">
    <property type="entry name" value="NEPHROCYSTIN-3"/>
    <property type="match status" value="1"/>
</dbReference>
<organism evidence="5 6">
    <name type="scientific">Microscilla marina ATCC 23134</name>
    <dbReference type="NCBI Taxonomy" id="313606"/>
    <lineage>
        <taxon>Bacteria</taxon>
        <taxon>Pseudomonadati</taxon>
        <taxon>Bacteroidota</taxon>
        <taxon>Cytophagia</taxon>
        <taxon>Cytophagales</taxon>
        <taxon>Microscillaceae</taxon>
        <taxon>Microscilla</taxon>
    </lineage>
</organism>
<dbReference type="SMART" id="SM00028">
    <property type="entry name" value="TPR"/>
    <property type="match status" value="8"/>
</dbReference>
<keyword evidence="6" id="KW-1185">Reference proteome</keyword>
<evidence type="ECO:0000259" key="4">
    <source>
        <dbReference type="Pfam" id="PF12770"/>
    </source>
</evidence>
<evidence type="ECO:0000256" key="3">
    <source>
        <dbReference type="PROSITE-ProRule" id="PRU00339"/>
    </source>
</evidence>
<comment type="caution">
    <text evidence="5">The sequence shown here is derived from an EMBL/GenBank/DDBJ whole genome shotgun (WGS) entry which is preliminary data.</text>
</comment>
<dbReference type="Pfam" id="PF12770">
    <property type="entry name" value="CHAT"/>
    <property type="match status" value="1"/>
</dbReference>
<dbReference type="Proteomes" id="UP000004095">
    <property type="component" value="Unassembled WGS sequence"/>
</dbReference>
<dbReference type="PROSITE" id="PS50005">
    <property type="entry name" value="TPR"/>
    <property type="match status" value="1"/>
</dbReference>
<dbReference type="PANTHER" id="PTHR45641">
    <property type="entry name" value="TETRATRICOPEPTIDE REPEAT PROTEIN (AFU_ORTHOLOGUE AFUA_6G03870)"/>
    <property type="match status" value="1"/>
</dbReference>
<sequence>MSTSIQTFFFTLFFTFSLAFHLQATPADSLRARLYCKKADALMQHNRYVAAILFWDKAAAIYAQNLRWQRHLNCQNEATECWWRLGKLTEARKLAHKVIKMSNAYLGPGHLVASVAYNHLGVVDQMSGQYVEAIVHHQQALIMQKKALGINAIHSEIAHTYRNLGVVSRVVHRYYKAEEYLLKSIAIARTLYGEGAAMAGLGYHYLGTVFHSKYAYSQALDYYYKAADIYQKQLPANHTYQADNLHSMGQALQQQGKYLSARIAFEKALKIYRKIYQVEHPSVALVLNSLAQSYQKGRQYKAARQHHQQALQMYETIYGDAHPDIAQTYLDLGSVLISQPNKNYPLALKYFGKARGMQMTLYGDHHPILAKNYVYTGLAYFQQNKYQLALRWFQKSLVANVYNFKDTTLFTNPPLTYYFNRKFLLKALRFKAECLNYLATQGKNKQQLLLALETLRLCDRLADRMQFDQQNRLDQLLAEERNQSIYQKAFVISAQIALSYPKGTTLRRKFITEAFYFSEKSKSQVLRKSMSELENQRKNLVADTLRQKDLSYKQQIAFFEQKLAQRSQGIQAQNYRNQLFKVKQAYRQWATALKKQYPRLHALRNKANLATLRQIQNRLYSKTAVIAYTLATEQSYAFVITASQVRLIRLGSTARLTTLINDFYNDIQNENPMDSFVKASHQLYLALMRPLIPYLAYQNELVITEPTLLSVPMEALIMRKPPRWLIQKGQFNALQYLNRRFQMHYHYSASLWWLNQKGPTHHQPPAPVRFYGFAPFNQKLPVSSAEGQLPNSGLEVKAIAQLFKNRRQASYTYLSTQATLGQFVNSLQEMPETEGVAHILHIASHSTANLNEDRLARIHFAPQPQPDSTYLYAESIYYLPLKAQLVVLSSCESGVGKFVPGEGVMSLARGFLHAGAKSVISSLWEADDYYTKKLMVLLYQNILYHRKNYTQALHAAKNQLVAQEPYLHPKYWSNFILIGR</sequence>
<dbReference type="InterPro" id="IPR024983">
    <property type="entry name" value="CHAT_dom"/>
</dbReference>
<dbReference type="InterPro" id="IPR011990">
    <property type="entry name" value="TPR-like_helical_dom_sf"/>
</dbReference>
<name>A1ZKP7_MICM2</name>
<evidence type="ECO:0000313" key="5">
    <source>
        <dbReference type="EMBL" id="EAY28863.1"/>
    </source>
</evidence>
<dbReference type="AlphaFoldDB" id="A1ZKP7"/>
<protein>
    <submittedName>
        <fullName evidence="5">Tetratricopeptide repeat domain protein</fullName>
    </submittedName>
</protein>
<dbReference type="SUPFAM" id="SSF48452">
    <property type="entry name" value="TPR-like"/>
    <property type="match status" value="3"/>
</dbReference>
<dbReference type="InterPro" id="IPR019734">
    <property type="entry name" value="TPR_rpt"/>
</dbReference>